<dbReference type="PIRSF" id="PIRSF002746">
    <property type="entry name" value="Gluconate_transporter"/>
    <property type="match status" value="1"/>
</dbReference>
<feature type="transmembrane region" description="Helical" evidence="1">
    <location>
        <begin position="294"/>
        <end position="314"/>
    </location>
</feature>
<accession>A0ABS7WQZ2</accession>
<feature type="transmembrane region" description="Helical" evidence="1">
    <location>
        <begin position="224"/>
        <end position="245"/>
    </location>
</feature>
<keyword evidence="3" id="KW-1185">Reference proteome</keyword>
<feature type="transmembrane region" description="Helical" evidence="1">
    <location>
        <begin position="60"/>
        <end position="79"/>
    </location>
</feature>
<evidence type="ECO:0000313" key="2">
    <source>
        <dbReference type="EMBL" id="MBZ7987158.1"/>
    </source>
</evidence>
<feature type="transmembrane region" description="Helical" evidence="1">
    <location>
        <begin position="334"/>
        <end position="360"/>
    </location>
</feature>
<dbReference type="RefSeq" id="WP_224325242.1">
    <property type="nucleotide sequence ID" value="NZ_JACGBB010000005.1"/>
</dbReference>
<feature type="transmembrane region" description="Helical" evidence="1">
    <location>
        <begin position="372"/>
        <end position="395"/>
    </location>
</feature>
<gene>
    <name evidence="2" type="ORF">AVCANL283_03405</name>
</gene>
<protein>
    <submittedName>
        <fullName evidence="2">TRAP transporter large permease subunit</fullName>
    </submittedName>
</protein>
<dbReference type="EMBL" id="JACGBB010000005">
    <property type="protein sequence ID" value="MBZ7987158.1"/>
    <property type="molecule type" value="Genomic_DNA"/>
</dbReference>
<dbReference type="Pfam" id="PF02447">
    <property type="entry name" value="GntP_permease"/>
    <property type="match status" value="1"/>
</dbReference>
<feature type="transmembrane region" description="Helical" evidence="1">
    <location>
        <begin position="30"/>
        <end position="48"/>
    </location>
</feature>
<feature type="transmembrane region" description="Helical" evidence="1">
    <location>
        <begin position="407"/>
        <end position="431"/>
    </location>
</feature>
<proteinExistence type="predicted"/>
<dbReference type="Proteomes" id="UP000786183">
    <property type="component" value="Unassembled WGS sequence"/>
</dbReference>
<feature type="transmembrane region" description="Helical" evidence="1">
    <location>
        <begin position="180"/>
        <end position="203"/>
    </location>
</feature>
<name>A0ABS7WQZ2_9BACT</name>
<evidence type="ECO:0000313" key="3">
    <source>
        <dbReference type="Proteomes" id="UP000786183"/>
    </source>
</evidence>
<dbReference type="NCBIfam" id="TIGR00791">
    <property type="entry name" value="gntP"/>
    <property type="match status" value="1"/>
</dbReference>
<comment type="caution">
    <text evidence="2">The sequence shown here is derived from an EMBL/GenBank/DDBJ whole genome shotgun (WGS) entry which is preliminary data.</text>
</comment>
<evidence type="ECO:0000256" key="1">
    <source>
        <dbReference type="SAM" id="Phobius"/>
    </source>
</evidence>
<feature type="transmembrane region" description="Helical" evidence="1">
    <location>
        <begin position="103"/>
        <end position="131"/>
    </location>
</feature>
<reference evidence="2 3" key="1">
    <citation type="submission" date="2020-07" db="EMBL/GenBank/DDBJ databases">
        <title>Transfer of Campylobacter canadensis to the novel genus Avispirillum gen. nov., that also includes two novel species recovered from migratory waterfowl: Avispirillum anseris sp. nov. and Avispirillum brantae sp. nov.</title>
        <authorList>
            <person name="Miller W.G."/>
            <person name="Chapman M.H."/>
            <person name="Yee E."/>
            <person name="Inglis G.D."/>
        </authorList>
    </citation>
    <scope>NUCLEOTIDE SEQUENCE [LARGE SCALE GENOMIC DNA]</scope>
    <source>
        <strain evidence="2 3">L283</strain>
    </source>
</reference>
<dbReference type="InterPro" id="IPR003474">
    <property type="entry name" value="Glcn_transporter"/>
</dbReference>
<keyword evidence="1" id="KW-1133">Transmembrane helix</keyword>
<keyword evidence="1" id="KW-0472">Membrane</keyword>
<dbReference type="PANTHER" id="PTHR30354:SF6">
    <property type="entry name" value="D-SERINE TRANSPORTER DSDX"/>
    <property type="match status" value="1"/>
</dbReference>
<dbReference type="PANTHER" id="PTHR30354">
    <property type="entry name" value="GNT FAMILY GLUCONATE TRANSPORTER"/>
    <property type="match status" value="1"/>
</dbReference>
<sequence length="432" mass="45236">MSNLALISVLIASIVLVVFCIAKLKIHAFLSLSLASIFVALITGVDLLKIGSIIENGVGGTLGFLAVIIGCGSILGKMLEVSGGAEKIALSLLNLLGKKRADVVMMLVGFIAGIPVFVEVGFVLLVPLVLVVAKEIGVSRIKIGVALATSLMSVHCMVPPHPAATSIVATLGADIGKVILMSIVVGMICAFIGGVLFLKFFIFSQDDEVAIKNEENSTVKNMPSTALTYFTILLPLVLMLLKTLVFKDNAVFAFIGNPIIALLISVFVAYYTLGLKQGYSMQELMEFSSNSFTQIASILLIIGAGGAFNEILIASGIGEALKQVLGSLSLNPVFLAWLIAIILHASVGSATVAMISAAGIVLQIDSNISKEVLCLAIGSGAIGCTIVTDSLFWLVKESLGMSVKAMFKYFTGATLIASICGLILSYVLSIIL</sequence>
<organism evidence="2 3">
    <name type="scientific">Campylobacter canadensis</name>
    <dbReference type="NCBI Taxonomy" id="449520"/>
    <lineage>
        <taxon>Bacteria</taxon>
        <taxon>Pseudomonadati</taxon>
        <taxon>Campylobacterota</taxon>
        <taxon>Epsilonproteobacteria</taxon>
        <taxon>Campylobacterales</taxon>
        <taxon>Campylobacteraceae</taxon>
        <taxon>Campylobacter</taxon>
    </lineage>
</organism>
<keyword evidence="1" id="KW-0812">Transmembrane</keyword>
<feature type="transmembrane region" description="Helical" evidence="1">
    <location>
        <begin position="251"/>
        <end position="273"/>
    </location>
</feature>